<evidence type="ECO:0000256" key="1">
    <source>
        <dbReference type="PROSITE-ProRule" id="PRU00076"/>
    </source>
</evidence>
<comment type="caution">
    <text evidence="5">The sequence shown here is derived from an EMBL/GenBank/DDBJ whole genome shotgun (WGS) entry which is preliminary data.</text>
</comment>
<dbReference type="SUPFAM" id="SSF56496">
    <property type="entry name" value="Fibrinogen C-terminal domain-like"/>
    <property type="match status" value="2"/>
</dbReference>
<feature type="domain" description="EGF-like" evidence="3">
    <location>
        <begin position="573"/>
        <end position="611"/>
    </location>
</feature>
<dbReference type="InterPro" id="IPR000742">
    <property type="entry name" value="EGF"/>
</dbReference>
<dbReference type="GO" id="GO:0005615">
    <property type="term" value="C:extracellular space"/>
    <property type="evidence" value="ECO:0007669"/>
    <property type="project" value="TreeGrafter"/>
</dbReference>
<dbReference type="InterPro" id="IPR014716">
    <property type="entry name" value="Fibrinogen_a/b/g_C_1"/>
</dbReference>
<evidence type="ECO:0000259" key="4">
    <source>
        <dbReference type="PROSITE" id="PS51406"/>
    </source>
</evidence>
<feature type="domain" description="Fibrinogen C-terminal" evidence="4">
    <location>
        <begin position="33"/>
        <end position="167"/>
    </location>
</feature>
<dbReference type="PROSITE" id="PS50026">
    <property type="entry name" value="EGF_3"/>
    <property type="match status" value="2"/>
</dbReference>
<reference evidence="5" key="1">
    <citation type="submission" date="2021-10" db="EMBL/GenBank/DDBJ databases">
        <title>Tropical sea cucumber genome reveals ecological adaptation and Cuvierian tubules defense mechanism.</title>
        <authorList>
            <person name="Chen T."/>
        </authorList>
    </citation>
    <scope>NUCLEOTIDE SEQUENCE</scope>
    <source>
        <strain evidence="5">Nanhai2018</strain>
        <tissue evidence="5">Muscle</tissue>
    </source>
</reference>
<gene>
    <name evidence="5" type="ORF">HOLleu_24253</name>
</gene>
<dbReference type="AlphaFoldDB" id="A0A9Q1BW64"/>
<feature type="domain" description="Fibrinogen C-terminal" evidence="4">
    <location>
        <begin position="610"/>
        <end position="835"/>
    </location>
</feature>
<dbReference type="InterPro" id="IPR002181">
    <property type="entry name" value="Fibrinogen_a/b/g_C_dom"/>
</dbReference>
<dbReference type="Gene3D" id="2.10.25.10">
    <property type="entry name" value="Laminin"/>
    <property type="match status" value="2"/>
</dbReference>
<evidence type="ECO:0000259" key="3">
    <source>
        <dbReference type="PROSITE" id="PS50026"/>
    </source>
</evidence>
<evidence type="ECO:0000313" key="5">
    <source>
        <dbReference type="EMBL" id="KAJ8033880.1"/>
    </source>
</evidence>
<proteinExistence type="predicted"/>
<dbReference type="CDD" id="cd19941">
    <property type="entry name" value="TIL"/>
    <property type="match status" value="1"/>
</dbReference>
<dbReference type="OrthoDB" id="7250310at2759"/>
<dbReference type="EMBL" id="JAIZAY010000011">
    <property type="protein sequence ID" value="KAJ8033880.1"/>
    <property type="molecule type" value="Genomic_DNA"/>
</dbReference>
<feature type="chain" id="PRO_5040315255" evidence="2">
    <location>
        <begin position="21"/>
        <end position="835"/>
    </location>
</feature>
<keyword evidence="2" id="KW-0732">Signal</keyword>
<dbReference type="InterPro" id="IPR050373">
    <property type="entry name" value="Fibrinogen_C-term_domain"/>
</dbReference>
<dbReference type="SMART" id="SM00181">
    <property type="entry name" value="EGF"/>
    <property type="match status" value="3"/>
</dbReference>
<dbReference type="CDD" id="cd00054">
    <property type="entry name" value="EGF_CA"/>
    <property type="match status" value="1"/>
</dbReference>
<dbReference type="Pfam" id="PF12714">
    <property type="entry name" value="TILa"/>
    <property type="match status" value="2"/>
</dbReference>
<dbReference type="Gene3D" id="3.90.215.10">
    <property type="entry name" value="Gamma Fibrinogen, chain A, domain 1"/>
    <property type="match status" value="2"/>
</dbReference>
<dbReference type="SMART" id="SM00186">
    <property type="entry name" value="FBG"/>
    <property type="match status" value="2"/>
</dbReference>
<sequence>MSPLIQLCVALVLLLFRTEGIVSSQQSVYYFFYQRPAYPRDCKEALDSCHYQRSSGIYVVKPDGYDRPFEVYCDNKLDSGGWTVILRRHDGSVTFKRDWLDYKSGFGFLSQELWIGHEKLAFLTNQKIYELRIDVTYSDDTSIYALYSLFRISDAFSNYRLSAVGLYPETNILLNISVWSMYRDLQRMVWRDRVISHLDVRKDVFVPTVYFRAISTTDVIPMRCVCNKTICINVPVTQASLLPEIPVSVHPMKCTELVLVRGLVETLKSVHPAVLKVNGVTVLLGFTSKDKTVYDRKTVTVLQTETLYRRDKRILLLDVQKDVFVPTVNFHAMTTTDVIPMQRVYNKTIYINVSATQAILHTEIPVYRSAQLMKCTELVVVKRRVETLKSVLPVVLKVNDVTVPLDYTLMDKTVYDRKTVTVLQTETLYRFVAFQEGHTYIAPGCTKRCFCINGQLSCDLNYRCDPNAVCLQQNNMYRCTCNAGFTPSGDTCICSSNEVYGTCTCERSCENPQVCTPCSTQGQRCHCPIGFYLQGQDCVQQENCNCFTDGNIVPEGATYISAGCSQRCSCVSGQLSCDVYQCSANAVCEERNNILQCYCNAGFTGDGVNCISDTPPSDCQDIYDRVSTESAVYQIKPTTWQGDSFDVYCNMSDGGGWTVFQRRVDGSQDFFLYWSDYKDGFGTADNELWLGNDKLHSLTSQGNYELRIDLLDSLGSPYYAKYSSFSISDVSDNYRLSLGTYSGTAGDSLSYHDGQAFTTRDRDNDRHSSYNCATDYYIYCDGSFYNYNGAWWYKYCARSSLNSPYGTGAFYWYYLPGGNPNNCNIKYSEMKVRRI</sequence>
<dbReference type="PROSITE" id="PS01186">
    <property type="entry name" value="EGF_2"/>
    <property type="match status" value="1"/>
</dbReference>
<dbReference type="NCBIfam" id="NF040941">
    <property type="entry name" value="GGGWT_bact"/>
    <property type="match status" value="1"/>
</dbReference>
<comment type="caution">
    <text evidence="1">Lacks conserved residue(s) required for the propagation of feature annotation.</text>
</comment>
<dbReference type="InterPro" id="IPR025615">
    <property type="entry name" value="TILa_dom"/>
</dbReference>
<dbReference type="PROSITE" id="PS51406">
    <property type="entry name" value="FIBRINOGEN_C_2"/>
    <property type="match status" value="2"/>
</dbReference>
<feature type="signal peptide" evidence="2">
    <location>
        <begin position="1"/>
        <end position="20"/>
    </location>
</feature>
<keyword evidence="6" id="KW-1185">Reference proteome</keyword>
<dbReference type="Proteomes" id="UP001152320">
    <property type="component" value="Chromosome 11"/>
</dbReference>
<name>A0A9Q1BW64_HOLLE</name>
<keyword evidence="1" id="KW-0245">EGF-like domain</keyword>
<feature type="domain" description="EGF-like" evidence="3">
    <location>
        <begin position="454"/>
        <end position="493"/>
    </location>
</feature>
<protein>
    <submittedName>
        <fullName evidence="5">Fibrinogen-like protein A</fullName>
    </submittedName>
</protein>
<dbReference type="PANTHER" id="PTHR19143">
    <property type="entry name" value="FIBRINOGEN/TENASCIN/ANGIOPOEITIN"/>
    <property type="match status" value="1"/>
</dbReference>
<evidence type="ECO:0000313" key="6">
    <source>
        <dbReference type="Proteomes" id="UP001152320"/>
    </source>
</evidence>
<dbReference type="InterPro" id="IPR036056">
    <property type="entry name" value="Fibrinogen-like_C"/>
</dbReference>
<accession>A0A9Q1BW64</accession>
<dbReference type="CDD" id="cd00087">
    <property type="entry name" value="FReD"/>
    <property type="match status" value="1"/>
</dbReference>
<evidence type="ECO:0000256" key="2">
    <source>
        <dbReference type="SAM" id="SignalP"/>
    </source>
</evidence>
<organism evidence="5 6">
    <name type="scientific">Holothuria leucospilota</name>
    <name type="common">Black long sea cucumber</name>
    <name type="synonym">Mertensiothuria leucospilota</name>
    <dbReference type="NCBI Taxonomy" id="206669"/>
    <lineage>
        <taxon>Eukaryota</taxon>
        <taxon>Metazoa</taxon>
        <taxon>Echinodermata</taxon>
        <taxon>Eleutherozoa</taxon>
        <taxon>Echinozoa</taxon>
        <taxon>Holothuroidea</taxon>
        <taxon>Aspidochirotacea</taxon>
        <taxon>Aspidochirotida</taxon>
        <taxon>Holothuriidae</taxon>
        <taxon>Holothuria</taxon>
    </lineage>
</organism>
<dbReference type="Pfam" id="PF00147">
    <property type="entry name" value="Fibrinogen_C"/>
    <property type="match status" value="2"/>
</dbReference>